<gene>
    <name evidence="3" type="ORF">HMF3257_19970</name>
</gene>
<feature type="domain" description="Fibronectin type-III" evidence="2">
    <location>
        <begin position="285"/>
        <end position="375"/>
    </location>
</feature>
<dbReference type="RefSeq" id="WP_111344744.1">
    <property type="nucleotide sequence ID" value="NZ_QLII01000001.1"/>
</dbReference>
<dbReference type="Gene3D" id="2.60.40.10">
    <property type="entry name" value="Immunoglobulins"/>
    <property type="match status" value="5"/>
</dbReference>
<dbReference type="InterPro" id="IPR003961">
    <property type="entry name" value="FN3_dom"/>
</dbReference>
<dbReference type="InterPro" id="IPR050964">
    <property type="entry name" value="Striated_Muscle_Regulatory"/>
</dbReference>
<name>A0A327NKG6_9BACT</name>
<accession>A0A327NKG6</accession>
<evidence type="ECO:0000259" key="2">
    <source>
        <dbReference type="PROSITE" id="PS50853"/>
    </source>
</evidence>
<reference evidence="3 4" key="1">
    <citation type="submission" date="2018-06" db="EMBL/GenBank/DDBJ databases">
        <title>Spirosoma sp. HMF3257 Genome sequencing and assembly.</title>
        <authorList>
            <person name="Kang H."/>
            <person name="Cha I."/>
            <person name="Kim H."/>
            <person name="Kang J."/>
            <person name="Joh K."/>
        </authorList>
    </citation>
    <scope>NUCLEOTIDE SEQUENCE [LARGE SCALE GENOMIC DNA]</scope>
    <source>
        <strain evidence="3 4">HMF3257</strain>
    </source>
</reference>
<feature type="domain" description="Fibronectin type-III" evidence="2">
    <location>
        <begin position="99"/>
        <end position="188"/>
    </location>
</feature>
<dbReference type="Pfam" id="PF00041">
    <property type="entry name" value="fn3"/>
    <property type="match status" value="5"/>
</dbReference>
<protein>
    <recommendedName>
        <fullName evidence="2">Fibronectin type-III domain-containing protein</fullName>
    </recommendedName>
</protein>
<sequence>MPPATPARLTATVVSFSQINLAWADLSGNESGFQLERSPNGTDSWTKIADLSADATSYSDQGLSPQTHYYYRVRAINAAGPSGYSNTADATTPVGPPAAPQSLVATAASTTQINLTWTSVATATNILIEQSPNGTDSWTQIASVAGDATTYGNAGLTQNTRYYYRIRATNASGPGPYSNVATAITPDAPPIAPARLTATVISATQIDLAWADLSANEASFEIERSPDGVTWTKIGDAPANAVSFQSVGLIPNTKYYYRIRAVNAAGPSGYSNTATATTPDVPPVTPTNLVATPTSATQITLVWVDGSANETGFEVERASSQTAPFTKIADLPANTTTYQDLGLTPAGNYCYRVRAKNTIGASGYTNVACATTPDVPPAAPARLTATVISTSQINLTWADLSTNESGFEIERSNSATATFTKVGEVPANATTYEDKNLADNTQYCYRIRAKNAAGNSGYTDPACATTPLAPPLCPPIWSLRCLIMTRSS</sequence>
<dbReference type="AlphaFoldDB" id="A0A327NKG6"/>
<feature type="domain" description="Fibronectin type-III" evidence="2">
    <location>
        <begin position="5"/>
        <end position="95"/>
    </location>
</feature>
<keyword evidence="4" id="KW-1185">Reference proteome</keyword>
<proteinExistence type="predicted"/>
<dbReference type="SUPFAM" id="SSF49265">
    <property type="entry name" value="Fibronectin type III"/>
    <property type="match status" value="3"/>
</dbReference>
<dbReference type="CDD" id="cd00063">
    <property type="entry name" value="FN3"/>
    <property type="match status" value="5"/>
</dbReference>
<feature type="domain" description="Fibronectin type-III" evidence="2">
    <location>
        <begin position="192"/>
        <end position="281"/>
    </location>
</feature>
<evidence type="ECO:0000313" key="3">
    <source>
        <dbReference type="EMBL" id="RAI75870.1"/>
    </source>
</evidence>
<dbReference type="InterPro" id="IPR013783">
    <property type="entry name" value="Ig-like_fold"/>
</dbReference>
<feature type="domain" description="Fibronectin type-III" evidence="2">
    <location>
        <begin position="379"/>
        <end position="469"/>
    </location>
</feature>
<dbReference type="OrthoDB" id="9803616at2"/>
<evidence type="ECO:0000313" key="4">
    <source>
        <dbReference type="Proteomes" id="UP000249016"/>
    </source>
</evidence>
<dbReference type="PANTHER" id="PTHR13817">
    <property type="entry name" value="TITIN"/>
    <property type="match status" value="1"/>
</dbReference>
<dbReference type="InterPro" id="IPR036116">
    <property type="entry name" value="FN3_sf"/>
</dbReference>
<dbReference type="Proteomes" id="UP000249016">
    <property type="component" value="Unassembled WGS sequence"/>
</dbReference>
<dbReference type="PROSITE" id="PS50853">
    <property type="entry name" value="FN3"/>
    <property type="match status" value="5"/>
</dbReference>
<dbReference type="EMBL" id="QLII01000001">
    <property type="protein sequence ID" value="RAI75870.1"/>
    <property type="molecule type" value="Genomic_DNA"/>
</dbReference>
<keyword evidence="1" id="KW-0677">Repeat</keyword>
<dbReference type="SMART" id="SM00060">
    <property type="entry name" value="FN3"/>
    <property type="match status" value="5"/>
</dbReference>
<comment type="caution">
    <text evidence="3">The sequence shown here is derived from an EMBL/GenBank/DDBJ whole genome shotgun (WGS) entry which is preliminary data.</text>
</comment>
<evidence type="ECO:0000256" key="1">
    <source>
        <dbReference type="ARBA" id="ARBA00022737"/>
    </source>
</evidence>
<dbReference type="PANTHER" id="PTHR13817:SF73">
    <property type="entry name" value="FIBRONECTIN TYPE-III DOMAIN-CONTAINING PROTEIN"/>
    <property type="match status" value="1"/>
</dbReference>
<organism evidence="3 4">
    <name type="scientific">Spirosoma telluris</name>
    <dbReference type="NCBI Taxonomy" id="2183553"/>
    <lineage>
        <taxon>Bacteria</taxon>
        <taxon>Pseudomonadati</taxon>
        <taxon>Bacteroidota</taxon>
        <taxon>Cytophagia</taxon>
        <taxon>Cytophagales</taxon>
        <taxon>Cytophagaceae</taxon>
        <taxon>Spirosoma</taxon>
    </lineage>
</organism>